<reference evidence="1 2" key="1">
    <citation type="submission" date="2016-12" db="EMBL/GenBank/DDBJ databases">
        <title>Domibacillus antri genome sequencing.</title>
        <authorList>
            <person name="Verma A."/>
            <person name="Krishnamurthi S."/>
        </authorList>
    </citation>
    <scope>NUCLEOTIDE SEQUENCE [LARGE SCALE GENOMIC DNA]</scope>
    <source>
        <strain evidence="1 2">XD80</strain>
    </source>
</reference>
<keyword evidence="2" id="KW-1185">Reference proteome</keyword>
<accession>A0A1Q8Q483</accession>
<proteinExistence type="predicted"/>
<comment type="caution">
    <text evidence="1">The sequence shown here is derived from an EMBL/GenBank/DDBJ whole genome shotgun (WGS) entry which is preliminary data.</text>
</comment>
<evidence type="ECO:0000313" key="2">
    <source>
        <dbReference type="Proteomes" id="UP000185568"/>
    </source>
</evidence>
<organism evidence="1 2">
    <name type="scientific">Domibacillus antri</name>
    <dbReference type="NCBI Taxonomy" id="1714264"/>
    <lineage>
        <taxon>Bacteria</taxon>
        <taxon>Bacillati</taxon>
        <taxon>Bacillota</taxon>
        <taxon>Bacilli</taxon>
        <taxon>Bacillales</taxon>
        <taxon>Bacillaceae</taxon>
        <taxon>Domibacillus</taxon>
    </lineage>
</organism>
<protein>
    <submittedName>
        <fullName evidence="1">Uncharacterized protein</fullName>
    </submittedName>
</protein>
<evidence type="ECO:0000313" key="1">
    <source>
        <dbReference type="EMBL" id="OLN22166.1"/>
    </source>
</evidence>
<dbReference type="OrthoDB" id="2456662at2"/>
<dbReference type="AlphaFoldDB" id="A0A1Q8Q483"/>
<dbReference type="RefSeq" id="WP_075398676.1">
    <property type="nucleotide sequence ID" value="NZ_MSDU01000022.1"/>
</dbReference>
<gene>
    <name evidence="1" type="ORF">BTO30_10455</name>
</gene>
<name>A0A1Q8Q483_9BACI</name>
<dbReference type="EMBL" id="MSDU01000022">
    <property type="protein sequence ID" value="OLN22166.1"/>
    <property type="molecule type" value="Genomic_DNA"/>
</dbReference>
<dbReference type="Proteomes" id="UP000185568">
    <property type="component" value="Unassembled WGS sequence"/>
</dbReference>
<sequence>MKNRNGIMSSLFTLGAIGAAIFGMTKGFRNGTFQPLLKSIMGTAAPQMAQPIQGMMANQGSQSAKK</sequence>